<keyword evidence="1" id="KW-0812">Transmembrane</keyword>
<dbReference type="EMBL" id="QFFZ01000104">
    <property type="protein sequence ID" value="TEB06362.1"/>
    <property type="molecule type" value="Genomic_DNA"/>
</dbReference>
<sequence>MNLTKIEDRFNAPYSFSFKDVLAITFSGTFLFFCCKALSSKDALPVVQALVPLIGIILGGYFVSEAGAMWFGRSQGMMQQQYGVYGGYSGYMYPTTNMPITASEATTQGSKPTI</sequence>
<organism evidence="2 3">
    <name type="scientific">Pelotomaculum propionicicum</name>
    <dbReference type="NCBI Taxonomy" id="258475"/>
    <lineage>
        <taxon>Bacteria</taxon>
        <taxon>Bacillati</taxon>
        <taxon>Bacillota</taxon>
        <taxon>Clostridia</taxon>
        <taxon>Eubacteriales</taxon>
        <taxon>Desulfotomaculaceae</taxon>
        <taxon>Pelotomaculum</taxon>
    </lineage>
</organism>
<reference evidence="2 3" key="1">
    <citation type="journal article" date="2018" name="Environ. Microbiol.">
        <title>Novel energy conservation strategies and behaviour of Pelotomaculum schinkii driving syntrophic propionate catabolism.</title>
        <authorList>
            <person name="Hidalgo-Ahumada C.A.P."/>
            <person name="Nobu M.K."/>
            <person name="Narihiro T."/>
            <person name="Tamaki H."/>
            <person name="Liu W.T."/>
            <person name="Kamagata Y."/>
            <person name="Stams A.J.M."/>
            <person name="Imachi H."/>
            <person name="Sousa D.Z."/>
        </authorList>
    </citation>
    <scope>NUCLEOTIDE SEQUENCE [LARGE SCALE GENOMIC DNA]</scope>
    <source>
        <strain evidence="2 3">MGP</strain>
    </source>
</reference>
<evidence type="ECO:0000313" key="2">
    <source>
        <dbReference type="EMBL" id="TEB06362.1"/>
    </source>
</evidence>
<feature type="transmembrane region" description="Helical" evidence="1">
    <location>
        <begin position="51"/>
        <end position="71"/>
    </location>
</feature>
<gene>
    <name evidence="2" type="ORF">Pmgp_03767</name>
</gene>
<dbReference type="Proteomes" id="UP000297597">
    <property type="component" value="Unassembled WGS sequence"/>
</dbReference>
<accession>A0A4Y7RBZ9</accession>
<dbReference type="AlphaFoldDB" id="A0A4Y7RBZ9"/>
<keyword evidence="3" id="KW-1185">Reference proteome</keyword>
<protein>
    <submittedName>
        <fullName evidence="2">Uncharacterized protein</fullName>
    </submittedName>
</protein>
<name>A0A4Y7RBZ9_9FIRM</name>
<evidence type="ECO:0000256" key="1">
    <source>
        <dbReference type="SAM" id="Phobius"/>
    </source>
</evidence>
<feature type="transmembrane region" description="Helical" evidence="1">
    <location>
        <begin position="21"/>
        <end position="39"/>
    </location>
</feature>
<keyword evidence="1" id="KW-1133">Transmembrane helix</keyword>
<proteinExistence type="predicted"/>
<evidence type="ECO:0000313" key="3">
    <source>
        <dbReference type="Proteomes" id="UP000297597"/>
    </source>
</evidence>
<dbReference type="OrthoDB" id="9932466at2"/>
<dbReference type="RefSeq" id="WP_134216195.1">
    <property type="nucleotide sequence ID" value="NZ_QFFZ01000104.1"/>
</dbReference>
<keyword evidence="1" id="KW-0472">Membrane</keyword>
<comment type="caution">
    <text evidence="2">The sequence shown here is derived from an EMBL/GenBank/DDBJ whole genome shotgun (WGS) entry which is preliminary data.</text>
</comment>